<proteinExistence type="predicted"/>
<dbReference type="EMBL" id="NOKQ01000342">
    <property type="protein sequence ID" value="OZS76879.1"/>
    <property type="molecule type" value="Genomic_DNA"/>
</dbReference>
<evidence type="ECO:0000256" key="1">
    <source>
        <dbReference type="ARBA" id="ARBA00022679"/>
    </source>
</evidence>
<dbReference type="OrthoDB" id="7205533at2"/>
<dbReference type="Pfam" id="PF00583">
    <property type="entry name" value="Acetyltransf_1"/>
    <property type="match status" value="1"/>
</dbReference>
<comment type="caution">
    <text evidence="4">The sequence shown here is derived from an EMBL/GenBank/DDBJ whole genome shotgun (WGS) entry which is preliminary data.</text>
</comment>
<protein>
    <submittedName>
        <fullName evidence="4">GNAT family N-acetyltransferase</fullName>
    </submittedName>
</protein>
<dbReference type="PANTHER" id="PTHR43877">
    <property type="entry name" value="AMINOALKYLPHOSPHONATE N-ACETYLTRANSFERASE-RELATED-RELATED"/>
    <property type="match status" value="1"/>
</dbReference>
<dbReference type="RefSeq" id="WP_094944542.1">
    <property type="nucleotide sequence ID" value="NZ_NOKQ01000342.1"/>
</dbReference>
<dbReference type="PROSITE" id="PS51186">
    <property type="entry name" value="GNAT"/>
    <property type="match status" value="1"/>
</dbReference>
<evidence type="ECO:0000313" key="5">
    <source>
        <dbReference type="Proteomes" id="UP000217065"/>
    </source>
</evidence>
<evidence type="ECO:0000256" key="2">
    <source>
        <dbReference type="ARBA" id="ARBA00023315"/>
    </source>
</evidence>
<dbReference type="InterPro" id="IPR050832">
    <property type="entry name" value="Bact_Acetyltransf"/>
</dbReference>
<keyword evidence="5" id="KW-1185">Reference proteome</keyword>
<dbReference type="InterPro" id="IPR000182">
    <property type="entry name" value="GNAT_dom"/>
</dbReference>
<organism evidence="4 5">
    <name type="scientific">Tetzosporium hominis</name>
    <dbReference type="NCBI Taxonomy" id="2020506"/>
    <lineage>
        <taxon>Bacteria</taxon>
        <taxon>Bacillati</taxon>
        <taxon>Bacillota</taxon>
        <taxon>Bacilli</taxon>
        <taxon>Bacillales</taxon>
        <taxon>Caryophanaceae</taxon>
        <taxon>Tetzosporium</taxon>
    </lineage>
</organism>
<dbReference type="GO" id="GO:0016747">
    <property type="term" value="F:acyltransferase activity, transferring groups other than amino-acyl groups"/>
    <property type="evidence" value="ECO:0007669"/>
    <property type="project" value="InterPro"/>
</dbReference>
<dbReference type="AlphaFoldDB" id="A0A264VZW2"/>
<feature type="domain" description="N-acetyltransferase" evidence="3">
    <location>
        <begin position="3"/>
        <end position="172"/>
    </location>
</feature>
<sequence length="176" mass="20427">MPFTIRQCTIEDATAIQQIGRQTYFETFVAYNTEENMNDYLEKAFADAKIRQELENPHSECYVVETDGVAAAYLKINQLAAQTEPMDADHLEIERIYVLQEFQKLGLGKLLYDKALERAKELGKSKIWLGVWENNNNALAFYKKIGFERIGQHSFFMGDDEQIDYILVKVVKEEVR</sequence>
<keyword evidence="1 4" id="KW-0808">Transferase</keyword>
<evidence type="ECO:0000313" key="4">
    <source>
        <dbReference type="EMBL" id="OZS76879.1"/>
    </source>
</evidence>
<gene>
    <name evidence="4" type="ORF">CF394_14415</name>
</gene>
<reference evidence="4 5" key="1">
    <citation type="submission" date="2017-07" db="EMBL/GenBank/DDBJ databases">
        <title>Tetzosporium hominis gen.nov. sp.nov.</title>
        <authorList>
            <person name="Tetz G."/>
            <person name="Tetz V."/>
        </authorList>
    </citation>
    <scope>NUCLEOTIDE SEQUENCE [LARGE SCALE GENOMIC DNA]</scope>
    <source>
        <strain evidence="4 5">VT-49</strain>
    </source>
</reference>
<dbReference type="SUPFAM" id="SSF55729">
    <property type="entry name" value="Acyl-CoA N-acyltransferases (Nat)"/>
    <property type="match status" value="1"/>
</dbReference>
<dbReference type="InterPro" id="IPR016181">
    <property type="entry name" value="Acyl_CoA_acyltransferase"/>
</dbReference>
<dbReference type="CDD" id="cd04301">
    <property type="entry name" value="NAT_SF"/>
    <property type="match status" value="1"/>
</dbReference>
<dbReference type="Gene3D" id="3.40.630.30">
    <property type="match status" value="1"/>
</dbReference>
<keyword evidence="2" id="KW-0012">Acyltransferase</keyword>
<dbReference type="Proteomes" id="UP000217065">
    <property type="component" value="Unassembled WGS sequence"/>
</dbReference>
<evidence type="ECO:0000259" key="3">
    <source>
        <dbReference type="PROSITE" id="PS51186"/>
    </source>
</evidence>
<name>A0A264VZW2_9BACL</name>
<accession>A0A264VZW2</accession>